<dbReference type="STRING" id="1884261.A0A5C3Q8U4"/>
<evidence type="ECO:0000256" key="9">
    <source>
        <dbReference type="ARBA" id="ARBA00023157"/>
    </source>
</evidence>
<feature type="compositionally biased region" description="Polar residues" evidence="12">
    <location>
        <begin position="285"/>
        <end position="294"/>
    </location>
</feature>
<evidence type="ECO:0000256" key="11">
    <source>
        <dbReference type="ARBA" id="ARBA00046340"/>
    </source>
</evidence>
<keyword evidence="3" id="KW-0964">Secreted</keyword>
<protein>
    <submittedName>
        <fullName evidence="13">Uncharacterized protein</fullName>
    </submittedName>
</protein>
<dbReference type="GO" id="GO:0046872">
    <property type="term" value="F:metal ion binding"/>
    <property type="evidence" value="ECO:0007669"/>
    <property type="project" value="UniProtKB-KW"/>
</dbReference>
<comment type="subcellular location">
    <subcellularLocation>
        <location evidence="2">Secreted</location>
    </subcellularLocation>
</comment>
<keyword evidence="4" id="KW-0479">Metal-binding</keyword>
<organism evidence="13 14">
    <name type="scientific">Pterulicium gracile</name>
    <dbReference type="NCBI Taxonomy" id="1884261"/>
    <lineage>
        <taxon>Eukaryota</taxon>
        <taxon>Fungi</taxon>
        <taxon>Dikarya</taxon>
        <taxon>Basidiomycota</taxon>
        <taxon>Agaricomycotina</taxon>
        <taxon>Agaricomycetes</taxon>
        <taxon>Agaricomycetidae</taxon>
        <taxon>Agaricales</taxon>
        <taxon>Pleurotineae</taxon>
        <taxon>Pterulaceae</taxon>
        <taxon>Pterulicium</taxon>
    </lineage>
</organism>
<dbReference type="AlphaFoldDB" id="A0A5C3Q8U4"/>
<evidence type="ECO:0000256" key="6">
    <source>
        <dbReference type="ARBA" id="ARBA00023002"/>
    </source>
</evidence>
<keyword evidence="14" id="KW-1185">Reference proteome</keyword>
<evidence type="ECO:0000256" key="4">
    <source>
        <dbReference type="ARBA" id="ARBA00022723"/>
    </source>
</evidence>
<name>A0A5C3Q8U4_9AGAR</name>
<comment type="cofactor">
    <cofactor evidence="1">
        <name>Cu(2+)</name>
        <dbReference type="ChEBI" id="CHEBI:29036"/>
    </cofactor>
</comment>
<evidence type="ECO:0000313" key="13">
    <source>
        <dbReference type="EMBL" id="TFK98191.1"/>
    </source>
</evidence>
<evidence type="ECO:0000256" key="5">
    <source>
        <dbReference type="ARBA" id="ARBA00022729"/>
    </source>
</evidence>
<keyword evidence="9" id="KW-1015">Disulfide bond</keyword>
<reference evidence="13 14" key="1">
    <citation type="journal article" date="2019" name="Nat. Ecol. Evol.">
        <title>Megaphylogeny resolves global patterns of mushroom evolution.</title>
        <authorList>
            <person name="Varga T."/>
            <person name="Krizsan K."/>
            <person name="Foldi C."/>
            <person name="Dima B."/>
            <person name="Sanchez-Garcia M."/>
            <person name="Sanchez-Ramirez S."/>
            <person name="Szollosi G.J."/>
            <person name="Szarkandi J.G."/>
            <person name="Papp V."/>
            <person name="Albert L."/>
            <person name="Andreopoulos W."/>
            <person name="Angelini C."/>
            <person name="Antonin V."/>
            <person name="Barry K.W."/>
            <person name="Bougher N.L."/>
            <person name="Buchanan P."/>
            <person name="Buyck B."/>
            <person name="Bense V."/>
            <person name="Catcheside P."/>
            <person name="Chovatia M."/>
            <person name="Cooper J."/>
            <person name="Damon W."/>
            <person name="Desjardin D."/>
            <person name="Finy P."/>
            <person name="Geml J."/>
            <person name="Haridas S."/>
            <person name="Hughes K."/>
            <person name="Justo A."/>
            <person name="Karasinski D."/>
            <person name="Kautmanova I."/>
            <person name="Kiss B."/>
            <person name="Kocsube S."/>
            <person name="Kotiranta H."/>
            <person name="LaButti K.M."/>
            <person name="Lechner B.E."/>
            <person name="Liimatainen K."/>
            <person name="Lipzen A."/>
            <person name="Lukacs Z."/>
            <person name="Mihaltcheva S."/>
            <person name="Morgado L.N."/>
            <person name="Niskanen T."/>
            <person name="Noordeloos M.E."/>
            <person name="Ohm R.A."/>
            <person name="Ortiz-Santana B."/>
            <person name="Ovrebo C."/>
            <person name="Racz N."/>
            <person name="Riley R."/>
            <person name="Savchenko A."/>
            <person name="Shiryaev A."/>
            <person name="Soop K."/>
            <person name="Spirin V."/>
            <person name="Szebenyi C."/>
            <person name="Tomsovsky M."/>
            <person name="Tulloss R.E."/>
            <person name="Uehling J."/>
            <person name="Grigoriev I.V."/>
            <person name="Vagvolgyi C."/>
            <person name="Papp T."/>
            <person name="Martin F.M."/>
            <person name="Miettinen O."/>
            <person name="Hibbett D.S."/>
            <person name="Nagy L.G."/>
        </authorList>
    </citation>
    <scope>NUCLEOTIDE SEQUENCE [LARGE SCALE GENOMIC DNA]</scope>
    <source>
        <strain evidence="13 14">CBS 309.79</strain>
    </source>
</reference>
<keyword evidence="8" id="KW-0503">Monooxygenase</keyword>
<evidence type="ECO:0000256" key="2">
    <source>
        <dbReference type="ARBA" id="ARBA00004613"/>
    </source>
</evidence>
<dbReference type="GO" id="GO:0004497">
    <property type="term" value="F:monooxygenase activity"/>
    <property type="evidence" value="ECO:0007669"/>
    <property type="project" value="UniProtKB-KW"/>
</dbReference>
<evidence type="ECO:0000313" key="14">
    <source>
        <dbReference type="Proteomes" id="UP000305067"/>
    </source>
</evidence>
<keyword evidence="10" id="KW-0325">Glycoprotein</keyword>
<dbReference type="InterPro" id="IPR054497">
    <property type="entry name" value="LPMO_AA14"/>
</dbReference>
<gene>
    <name evidence="13" type="ORF">BDV98DRAFT_512712</name>
</gene>
<dbReference type="EMBL" id="ML178841">
    <property type="protein sequence ID" value="TFK98191.1"/>
    <property type="molecule type" value="Genomic_DNA"/>
</dbReference>
<dbReference type="Pfam" id="PF22810">
    <property type="entry name" value="LPMO_AA14"/>
    <property type="match status" value="1"/>
</dbReference>
<comment type="similarity">
    <text evidence="11">Belongs to the polysaccharide monooxygenase AA14 family.</text>
</comment>
<dbReference type="GO" id="GO:0005576">
    <property type="term" value="C:extracellular region"/>
    <property type="evidence" value="ECO:0007669"/>
    <property type="project" value="UniProtKB-SubCell"/>
</dbReference>
<evidence type="ECO:0000256" key="1">
    <source>
        <dbReference type="ARBA" id="ARBA00001973"/>
    </source>
</evidence>
<evidence type="ECO:0000256" key="12">
    <source>
        <dbReference type="SAM" id="MobiDB-lite"/>
    </source>
</evidence>
<dbReference type="Proteomes" id="UP000305067">
    <property type="component" value="Unassembled WGS sequence"/>
</dbReference>
<evidence type="ECO:0000256" key="3">
    <source>
        <dbReference type="ARBA" id="ARBA00022525"/>
    </source>
</evidence>
<evidence type="ECO:0000256" key="8">
    <source>
        <dbReference type="ARBA" id="ARBA00023033"/>
    </source>
</evidence>
<accession>A0A5C3Q8U4</accession>
<dbReference type="OrthoDB" id="2019572at2759"/>
<feature type="region of interest" description="Disordered" evidence="12">
    <location>
        <begin position="275"/>
        <end position="311"/>
    </location>
</feature>
<keyword evidence="7" id="KW-0186">Copper</keyword>
<keyword evidence="6" id="KW-0560">Oxidoreductase</keyword>
<dbReference type="Gene3D" id="2.70.50.70">
    <property type="match status" value="1"/>
</dbReference>
<evidence type="ECO:0000256" key="7">
    <source>
        <dbReference type="ARBA" id="ARBA00023008"/>
    </source>
</evidence>
<keyword evidence="5" id="KW-0732">Signal</keyword>
<sequence length="311" mass="34611">MAAFFHPSMYGFNVTDKTFDYDNRPVVPIKEMTFNQWWFHGHLDYPPNDGDIFELPAGQAATAELACHRGATSYHAGADGGDIRDPNEPNNPCPDSPTDAFHTTGLDDVKGCALAIAYKSDVGDVVPEDFVIFSVNQTCVWNRFTDFQVPERMPPCPEGGCTCAWFWTHSINSGGQENYMNGFKCNITGSTSPTPLAKPKVARRCGKDPQNDKIEDFPGNCTYGAKAPFYWFNKERNNMFEGFYSPPHYNDLYNFRDGPQDDIFEDSYLSLPIPSPDAPLPVLASPSTSRTGTNSSSAESLPEPPKKEKKW</sequence>
<proteinExistence type="inferred from homology"/>
<evidence type="ECO:0000256" key="10">
    <source>
        <dbReference type="ARBA" id="ARBA00023180"/>
    </source>
</evidence>